<dbReference type="Proteomes" id="UP000054408">
    <property type="component" value="Unassembled WGS sequence"/>
</dbReference>
<dbReference type="Pfam" id="PF06179">
    <property type="entry name" value="Med22"/>
    <property type="match status" value="1"/>
</dbReference>
<dbReference type="AlphaFoldDB" id="A0A0L0DC56"/>
<comment type="subcellular location">
    <subcellularLocation>
        <location evidence="1">Nucleus</location>
    </subcellularLocation>
</comment>
<sequence>MSILTANMSTKDVLDGLGSGGKGEAFPRRKAMRRLQSSYNDEVNKLLSEMASNYQSLLEAAALPGDSTARAHDAETFHISAALRVKTHTEALVRAGRELLLLIAALKRDRCLAQSAAMNAAVDAARSSAANATQDASDSLDELASRVDELLASLETEYYVSME</sequence>
<evidence type="ECO:0000256" key="4">
    <source>
        <dbReference type="ARBA" id="ARBA00023242"/>
    </source>
</evidence>
<dbReference type="EMBL" id="GL349458">
    <property type="protein sequence ID" value="KNC49922.1"/>
    <property type="molecule type" value="Genomic_DNA"/>
</dbReference>
<accession>A0A0L0DC56</accession>
<dbReference type="GeneID" id="25565442"/>
<organism evidence="5 6">
    <name type="scientific">Thecamonas trahens ATCC 50062</name>
    <dbReference type="NCBI Taxonomy" id="461836"/>
    <lineage>
        <taxon>Eukaryota</taxon>
        <taxon>Apusozoa</taxon>
        <taxon>Apusomonadida</taxon>
        <taxon>Apusomonadidae</taxon>
        <taxon>Thecamonas</taxon>
    </lineage>
</organism>
<keyword evidence="2" id="KW-0805">Transcription regulation</keyword>
<evidence type="ECO:0000256" key="2">
    <source>
        <dbReference type="ARBA" id="ARBA00023015"/>
    </source>
</evidence>
<reference evidence="5 6" key="1">
    <citation type="submission" date="2010-05" db="EMBL/GenBank/DDBJ databases">
        <title>The Genome Sequence of Thecamonas trahens ATCC 50062.</title>
        <authorList>
            <consortium name="The Broad Institute Genome Sequencing Platform"/>
            <person name="Russ C."/>
            <person name="Cuomo C."/>
            <person name="Shea T."/>
            <person name="Young S.K."/>
            <person name="Zeng Q."/>
            <person name="Koehrsen M."/>
            <person name="Haas B."/>
            <person name="Borodovsky M."/>
            <person name="Guigo R."/>
            <person name="Alvarado L."/>
            <person name="Berlin A."/>
            <person name="Bochicchio J."/>
            <person name="Borenstein D."/>
            <person name="Chapman S."/>
            <person name="Chen Z."/>
            <person name="Freedman E."/>
            <person name="Gellesch M."/>
            <person name="Goldberg J."/>
            <person name="Griggs A."/>
            <person name="Gujja S."/>
            <person name="Heilman E."/>
            <person name="Heiman D."/>
            <person name="Hepburn T."/>
            <person name="Howarth C."/>
            <person name="Jen D."/>
            <person name="Larson L."/>
            <person name="Mehta T."/>
            <person name="Park D."/>
            <person name="Pearson M."/>
            <person name="Roberts A."/>
            <person name="Saif S."/>
            <person name="Shenoy N."/>
            <person name="Sisk P."/>
            <person name="Stolte C."/>
            <person name="Sykes S."/>
            <person name="Thomson T."/>
            <person name="Walk T."/>
            <person name="White J."/>
            <person name="Yandava C."/>
            <person name="Burger G."/>
            <person name="Gray M.W."/>
            <person name="Holland P.W.H."/>
            <person name="King N."/>
            <person name="Lang F.B.F."/>
            <person name="Roger A.J."/>
            <person name="Ruiz-Trillo I."/>
            <person name="Lander E."/>
            <person name="Nusbaum C."/>
        </authorList>
    </citation>
    <scope>NUCLEOTIDE SEQUENCE [LARGE SCALE GENOMIC DNA]</scope>
    <source>
        <strain evidence="5 6">ATCC 50062</strain>
    </source>
</reference>
<evidence type="ECO:0000256" key="1">
    <source>
        <dbReference type="ARBA" id="ARBA00004123"/>
    </source>
</evidence>
<gene>
    <name evidence="5" type="ORF">AMSG_06227</name>
</gene>
<dbReference type="GO" id="GO:0003712">
    <property type="term" value="F:transcription coregulator activity"/>
    <property type="evidence" value="ECO:0007669"/>
    <property type="project" value="InterPro"/>
</dbReference>
<evidence type="ECO:0000313" key="5">
    <source>
        <dbReference type="EMBL" id="KNC49922.1"/>
    </source>
</evidence>
<keyword evidence="4" id="KW-0539">Nucleus</keyword>
<name>A0A0L0DC56_THETB</name>
<dbReference type="RefSeq" id="XP_013757401.1">
    <property type="nucleotide sequence ID" value="XM_013901947.1"/>
</dbReference>
<evidence type="ECO:0000256" key="3">
    <source>
        <dbReference type="ARBA" id="ARBA00023163"/>
    </source>
</evidence>
<protein>
    <recommendedName>
        <fullName evidence="7">Mediator of RNA polymerase II transcription subunit 22</fullName>
    </recommendedName>
</protein>
<keyword evidence="6" id="KW-1185">Reference proteome</keyword>
<evidence type="ECO:0008006" key="7">
    <source>
        <dbReference type="Google" id="ProtNLM"/>
    </source>
</evidence>
<dbReference type="GO" id="GO:0006357">
    <property type="term" value="P:regulation of transcription by RNA polymerase II"/>
    <property type="evidence" value="ECO:0007669"/>
    <property type="project" value="InterPro"/>
</dbReference>
<proteinExistence type="predicted"/>
<evidence type="ECO:0000313" key="6">
    <source>
        <dbReference type="Proteomes" id="UP000054408"/>
    </source>
</evidence>
<dbReference type="InterPro" id="IPR009332">
    <property type="entry name" value="Med22"/>
</dbReference>
<keyword evidence="3" id="KW-0804">Transcription</keyword>
<dbReference type="GO" id="GO:0016592">
    <property type="term" value="C:mediator complex"/>
    <property type="evidence" value="ECO:0007669"/>
    <property type="project" value="InterPro"/>
</dbReference>